<keyword evidence="11" id="KW-1185">Reference proteome</keyword>
<organism evidence="10 11">
    <name type="scientific">Proteiniphilum saccharofermentans</name>
    <dbReference type="NCBI Taxonomy" id="1642647"/>
    <lineage>
        <taxon>Bacteria</taxon>
        <taxon>Pseudomonadati</taxon>
        <taxon>Bacteroidota</taxon>
        <taxon>Bacteroidia</taxon>
        <taxon>Bacteroidales</taxon>
        <taxon>Dysgonomonadaceae</taxon>
        <taxon>Proteiniphilum</taxon>
    </lineage>
</organism>
<evidence type="ECO:0000256" key="7">
    <source>
        <dbReference type="ARBA" id="ARBA00029321"/>
    </source>
</evidence>
<keyword evidence="5 8" id="KW-0324">Glycolysis</keyword>
<evidence type="ECO:0000256" key="8">
    <source>
        <dbReference type="HAMAP-Rule" id="MF_00473"/>
    </source>
</evidence>
<comment type="function">
    <text evidence="8">Catalyzes the reversible isomerization of glucose-6-phosphate to fructose-6-phosphate.</text>
</comment>
<dbReference type="PROSITE" id="PS00174">
    <property type="entry name" value="P_GLUCOSE_ISOMERASE_2"/>
    <property type="match status" value="1"/>
</dbReference>
<accession>A0A1R3T081</accession>
<gene>
    <name evidence="8 10" type="primary">pgi</name>
    <name evidence="10" type="ORF">PSM36_3034</name>
</gene>
<dbReference type="Pfam" id="PF00342">
    <property type="entry name" value="PGI"/>
    <property type="match status" value="1"/>
</dbReference>
<reference evidence="10 11" key="1">
    <citation type="submission" date="2016-08" db="EMBL/GenBank/DDBJ databases">
        <authorList>
            <person name="Seilhamer J.J."/>
        </authorList>
    </citation>
    <scope>NUCLEOTIDE SEQUENCE [LARGE SCALE GENOMIC DNA]</scope>
    <source>
        <strain evidence="10">M3/6</strain>
    </source>
</reference>
<keyword evidence="6 8" id="KW-0413">Isomerase</keyword>
<dbReference type="PANTHER" id="PTHR11469:SF1">
    <property type="entry name" value="GLUCOSE-6-PHOSPHATE ISOMERASE"/>
    <property type="match status" value="1"/>
</dbReference>
<feature type="active site" evidence="8">
    <location>
        <position position="426"/>
    </location>
</feature>
<evidence type="ECO:0000313" key="11">
    <source>
        <dbReference type="Proteomes" id="UP000187464"/>
    </source>
</evidence>
<dbReference type="AlphaFoldDB" id="A0A1R3T081"/>
<dbReference type="HAMAP" id="MF_00473">
    <property type="entry name" value="G6P_isomerase"/>
    <property type="match status" value="1"/>
</dbReference>
<evidence type="ECO:0000256" key="4">
    <source>
        <dbReference type="ARBA" id="ARBA00022490"/>
    </source>
</evidence>
<dbReference type="EC" id="5.3.1.9" evidence="8"/>
<comment type="similarity">
    <text evidence="2 8 9">Belongs to the GPI family.</text>
</comment>
<dbReference type="GO" id="GO:0006096">
    <property type="term" value="P:glycolytic process"/>
    <property type="evidence" value="ECO:0007669"/>
    <property type="project" value="UniProtKB-UniRule"/>
</dbReference>
<dbReference type="UniPathway" id="UPA00109">
    <property type="reaction ID" value="UER00181"/>
</dbReference>
<protein>
    <recommendedName>
        <fullName evidence="8">Glucose-6-phosphate isomerase</fullName>
        <shortName evidence="8">GPI</shortName>
        <ecNumber evidence="8">5.3.1.9</ecNumber>
    </recommendedName>
    <alternativeName>
        <fullName evidence="8">Phosphoglucose isomerase</fullName>
        <shortName evidence="8">PGI</shortName>
    </alternativeName>
    <alternativeName>
        <fullName evidence="8">Phosphohexose isomerase</fullName>
        <shortName evidence="8">PHI</shortName>
    </alternativeName>
</protein>
<dbReference type="CDD" id="cd05016">
    <property type="entry name" value="SIS_PGI_2"/>
    <property type="match status" value="1"/>
</dbReference>
<evidence type="ECO:0000313" key="10">
    <source>
        <dbReference type="EMBL" id="SCD21823.1"/>
    </source>
</evidence>
<sequence length="449" mass="49862">MDTIQLQIKDLSGFLSEEDILKQSAQAAACNQALHNGSREGNDFLGWVDLPSSITDQVLREIEDAATVLRTHCDAVVVVGIGGSYLGARAVIDALSSSFDWLQEKEDRKNPVILYAGNNISEDYLYELMRYLNDKRFGIINISKSGTTTEPAIAFRLLKDQLEEKVGKEEARKRIVAITDASKGALRTLADTEGYKTFVIPDNVGGRYSVLTPVGLLPIAVAGIDIRKLVAGAVEIEKATVPSTSFDYNLPAIYAVIRNELYKRGKKIEILVNYHPKLHFLAEWWKQLYGESEGKENVGIFPAAVDFTTDLHSMGQWIQEGERTIFETVITIGEANEKVQIPHDDKDLDGLNYLEGKRVDEVNKMAELGTRIAHVDGGVPNLTIEIPKLNEKYIGQLIYFFEKACGISGYLLGINPFDQPGVEAYKKNMFALLEKPGFEEATKAIKARL</sequence>
<dbReference type="SUPFAM" id="SSF53697">
    <property type="entry name" value="SIS domain"/>
    <property type="match status" value="1"/>
</dbReference>
<dbReference type="RefSeq" id="WP_076931584.1">
    <property type="nucleotide sequence ID" value="NZ_LT605205.1"/>
</dbReference>
<dbReference type="InterPro" id="IPR018189">
    <property type="entry name" value="Phosphoglucose_isomerase_CS"/>
</dbReference>
<dbReference type="NCBIfam" id="NF010697">
    <property type="entry name" value="PRK14097.1"/>
    <property type="match status" value="1"/>
</dbReference>
<evidence type="ECO:0000256" key="5">
    <source>
        <dbReference type="ARBA" id="ARBA00023152"/>
    </source>
</evidence>
<evidence type="ECO:0000256" key="1">
    <source>
        <dbReference type="ARBA" id="ARBA00004926"/>
    </source>
</evidence>
<dbReference type="PANTHER" id="PTHR11469">
    <property type="entry name" value="GLUCOSE-6-PHOSPHATE ISOMERASE"/>
    <property type="match status" value="1"/>
</dbReference>
<feature type="active site" description="Proton donor" evidence="8">
    <location>
        <position position="291"/>
    </location>
</feature>
<dbReference type="GO" id="GO:0004347">
    <property type="term" value="F:glucose-6-phosphate isomerase activity"/>
    <property type="evidence" value="ECO:0007669"/>
    <property type="project" value="UniProtKB-UniRule"/>
</dbReference>
<keyword evidence="3 8" id="KW-0312">Gluconeogenesis</keyword>
<comment type="subcellular location">
    <subcellularLocation>
        <location evidence="8">Cytoplasm</location>
    </subcellularLocation>
</comment>
<dbReference type="Gene3D" id="3.40.50.10490">
    <property type="entry name" value="Glucose-6-phosphate isomerase like protein, domain 1"/>
    <property type="match status" value="2"/>
</dbReference>
<evidence type="ECO:0000256" key="2">
    <source>
        <dbReference type="ARBA" id="ARBA00006604"/>
    </source>
</evidence>
<dbReference type="FunFam" id="3.40.50.10490:FF:000016">
    <property type="entry name" value="Glucose-6-phosphate isomerase"/>
    <property type="match status" value="1"/>
</dbReference>
<dbReference type="InterPro" id="IPR001672">
    <property type="entry name" value="G6P_Isomerase"/>
</dbReference>
<dbReference type="InterPro" id="IPR035482">
    <property type="entry name" value="SIS_PGI_2"/>
</dbReference>
<dbReference type="PRINTS" id="PR00662">
    <property type="entry name" value="G6PISOMERASE"/>
</dbReference>
<dbReference type="Proteomes" id="UP000187464">
    <property type="component" value="Chromosome I"/>
</dbReference>
<dbReference type="GO" id="GO:0006094">
    <property type="term" value="P:gluconeogenesis"/>
    <property type="evidence" value="ECO:0007669"/>
    <property type="project" value="UniProtKB-UniRule"/>
</dbReference>
<dbReference type="PROSITE" id="PS51463">
    <property type="entry name" value="P_GLUCOSE_ISOMERASE_3"/>
    <property type="match status" value="1"/>
</dbReference>
<dbReference type="FunFam" id="3.40.50.10490:FF:000015">
    <property type="entry name" value="Glucose-6-phosphate isomerase"/>
    <property type="match status" value="1"/>
</dbReference>
<comment type="pathway">
    <text evidence="8">Carbohydrate biosynthesis; gluconeogenesis.</text>
</comment>
<dbReference type="CDD" id="cd05015">
    <property type="entry name" value="SIS_PGI_1"/>
    <property type="match status" value="1"/>
</dbReference>
<dbReference type="EMBL" id="LT605205">
    <property type="protein sequence ID" value="SCD21823.1"/>
    <property type="molecule type" value="Genomic_DNA"/>
</dbReference>
<comment type="catalytic activity">
    <reaction evidence="7 8 9">
        <text>alpha-D-glucose 6-phosphate = beta-D-fructose 6-phosphate</text>
        <dbReference type="Rhea" id="RHEA:11816"/>
        <dbReference type="ChEBI" id="CHEBI:57634"/>
        <dbReference type="ChEBI" id="CHEBI:58225"/>
        <dbReference type="EC" id="5.3.1.9"/>
    </reaction>
</comment>
<comment type="pathway">
    <text evidence="1 8 9">Carbohydrate degradation; glycolysis; D-glyceraldehyde 3-phosphate and glycerone phosphate from D-glucose: step 2/4.</text>
</comment>
<keyword evidence="4 8" id="KW-0963">Cytoplasm</keyword>
<evidence type="ECO:0000256" key="9">
    <source>
        <dbReference type="RuleBase" id="RU000612"/>
    </source>
</evidence>
<dbReference type="GO" id="GO:0005829">
    <property type="term" value="C:cytosol"/>
    <property type="evidence" value="ECO:0007669"/>
    <property type="project" value="TreeGrafter"/>
</dbReference>
<comment type="caution">
    <text evidence="8">Lacks conserved residue(s) required for the propagation of feature annotation.</text>
</comment>
<dbReference type="GO" id="GO:0051156">
    <property type="term" value="P:glucose 6-phosphate metabolic process"/>
    <property type="evidence" value="ECO:0007669"/>
    <property type="project" value="TreeGrafter"/>
</dbReference>
<name>A0A1R3T081_9BACT</name>
<dbReference type="KEGG" id="psac:PSM36_3034"/>
<evidence type="ECO:0000256" key="3">
    <source>
        <dbReference type="ARBA" id="ARBA00022432"/>
    </source>
</evidence>
<dbReference type="UniPathway" id="UPA00138"/>
<dbReference type="STRING" id="1642647.PSM36_3034"/>
<proteinExistence type="inferred from homology"/>
<dbReference type="InterPro" id="IPR046348">
    <property type="entry name" value="SIS_dom_sf"/>
</dbReference>
<dbReference type="GO" id="GO:0097367">
    <property type="term" value="F:carbohydrate derivative binding"/>
    <property type="evidence" value="ECO:0007669"/>
    <property type="project" value="InterPro"/>
</dbReference>
<dbReference type="InterPro" id="IPR035476">
    <property type="entry name" value="SIS_PGI_1"/>
</dbReference>
<dbReference type="GO" id="GO:0048029">
    <property type="term" value="F:monosaccharide binding"/>
    <property type="evidence" value="ECO:0007669"/>
    <property type="project" value="TreeGrafter"/>
</dbReference>
<dbReference type="PROSITE" id="PS00765">
    <property type="entry name" value="P_GLUCOSE_ISOMERASE_1"/>
    <property type="match status" value="1"/>
</dbReference>
<evidence type="ECO:0000256" key="6">
    <source>
        <dbReference type="ARBA" id="ARBA00023235"/>
    </source>
</evidence>